<dbReference type="PROSITE" id="PS51340">
    <property type="entry name" value="MOSC"/>
    <property type="match status" value="1"/>
</dbReference>
<proteinExistence type="predicted"/>
<evidence type="ECO:0000313" key="2">
    <source>
        <dbReference type="EMBL" id="MBJ6121985.1"/>
    </source>
</evidence>
<evidence type="ECO:0000313" key="3">
    <source>
        <dbReference type="Proteomes" id="UP000640426"/>
    </source>
</evidence>
<evidence type="ECO:0000259" key="1">
    <source>
        <dbReference type="PROSITE" id="PS51340"/>
    </source>
</evidence>
<dbReference type="Proteomes" id="UP000640426">
    <property type="component" value="Unassembled WGS sequence"/>
</dbReference>
<comment type="caution">
    <text evidence="2">The sequence shown here is derived from an EMBL/GenBank/DDBJ whole genome shotgun (WGS) entry which is preliminary data.</text>
</comment>
<gene>
    <name evidence="2" type="ORF">JAO74_09295</name>
</gene>
<dbReference type="EMBL" id="JAELXS010000004">
    <property type="protein sequence ID" value="MBJ6121985.1"/>
    <property type="molecule type" value="Genomic_DNA"/>
</dbReference>
<dbReference type="Pfam" id="PF03473">
    <property type="entry name" value="MOSC"/>
    <property type="match status" value="1"/>
</dbReference>
<protein>
    <submittedName>
        <fullName evidence="2">MOSC domain-containing protein</fullName>
    </submittedName>
</protein>
<name>A0ABS0XQG2_9SPHN</name>
<dbReference type="InterPro" id="IPR005303">
    <property type="entry name" value="MOCOS_middle"/>
</dbReference>
<feature type="domain" description="MOSC" evidence="1">
    <location>
        <begin position="118"/>
        <end position="266"/>
    </location>
</feature>
<dbReference type="PANTHER" id="PTHR14237:SF19">
    <property type="entry name" value="MITOCHONDRIAL AMIDOXIME REDUCING COMPONENT 1"/>
    <property type="match status" value="1"/>
</dbReference>
<dbReference type="Pfam" id="PF03476">
    <property type="entry name" value="MOSC_N"/>
    <property type="match status" value="1"/>
</dbReference>
<dbReference type="InterPro" id="IPR005302">
    <property type="entry name" value="MoCF_Sase_C"/>
</dbReference>
<organism evidence="2 3">
    <name type="scientific">Sphingomonas mollis</name>
    <dbReference type="NCBI Taxonomy" id="2795726"/>
    <lineage>
        <taxon>Bacteria</taxon>
        <taxon>Pseudomonadati</taxon>
        <taxon>Pseudomonadota</taxon>
        <taxon>Alphaproteobacteria</taxon>
        <taxon>Sphingomonadales</taxon>
        <taxon>Sphingomonadaceae</taxon>
        <taxon>Sphingomonas</taxon>
    </lineage>
</organism>
<reference evidence="3" key="1">
    <citation type="submission" date="2020-12" db="EMBL/GenBank/DDBJ databases">
        <title>Hymenobacter sp.</title>
        <authorList>
            <person name="Kim M.K."/>
        </authorList>
    </citation>
    <scope>NUCLEOTIDE SEQUENCE [LARGE SCALE GENOMIC DNA]</scope>
    <source>
        <strain evidence="3">BT553</strain>
    </source>
</reference>
<sequence length="273" mass="29566">MMQLSGLFRYPVKSVRGHSLAGAMVEQRGIAGDRRWMLIDANGRFLTRRQFPDMALLDVTAGDDHIVFDHPRRGRCEAAIPGGDAETTTASVWRDTLLVQLGNPAANAFLTAALGRPVRLAYQPDDSLRPIDPAWSRPGEHVSLADGFPLLVTTEASLAALNERLATPVTMAHFRPSIVIAGAEPWAEDRWRHIRIGGAILRIAKPCSRCIIVTQQPLTGERLDGNEPLTTLRAMGHAGTGGVMFGQNAIPDRTGVIRVGDEVEVLEEGAGNV</sequence>
<dbReference type="PANTHER" id="PTHR14237">
    <property type="entry name" value="MOLYBDOPTERIN COFACTOR SULFURASE MOSC"/>
    <property type="match status" value="1"/>
</dbReference>
<dbReference type="SUPFAM" id="SSF141673">
    <property type="entry name" value="MOSC N-terminal domain-like"/>
    <property type="match status" value="1"/>
</dbReference>
<dbReference type="InterPro" id="IPR011037">
    <property type="entry name" value="Pyrv_Knase-like_insert_dom_sf"/>
</dbReference>
<dbReference type="SUPFAM" id="SSF50800">
    <property type="entry name" value="PK beta-barrel domain-like"/>
    <property type="match status" value="1"/>
</dbReference>
<keyword evidence="3" id="KW-1185">Reference proteome</keyword>
<accession>A0ABS0XQG2</accession>